<sequence length="72" mass="8229">MLVKIEDGFYLNTVHIIAIRIAKSAELGTFQVNVEYSPHNHQASGLFQKTFMQQSAAEHYLQNLHQQISKSK</sequence>
<dbReference type="AlphaFoldDB" id="A0A239RQZ8"/>
<reference evidence="3 4" key="1">
    <citation type="submission" date="2017-11" db="EMBL/GenBank/DDBJ databases">
        <title>Infants hospitalized years apart are colonized by the same room-sourced microbial strains.</title>
        <authorList>
            <person name="Brooks B."/>
            <person name="Olm M.R."/>
            <person name="Firek B.A."/>
            <person name="Baker R."/>
            <person name="Thomas B.C."/>
            <person name="Morowitz M.J."/>
            <person name="Banfield J.F."/>
        </authorList>
    </citation>
    <scope>NUCLEOTIDE SEQUENCE [LARGE SCALE GENOMIC DNA]</scope>
    <source>
        <strain evidence="3">S2_003_000_R3_20</strain>
    </source>
</reference>
<dbReference type="EMBL" id="JAOECG010000004">
    <property type="protein sequence ID" value="MDG9786403.1"/>
    <property type="molecule type" value="Genomic_DNA"/>
</dbReference>
<dbReference type="EMBL" id="QFQJ01000001">
    <property type="protein sequence ID" value="PZQ93865.1"/>
    <property type="molecule type" value="Genomic_DNA"/>
</dbReference>
<name>A0A239RQZ8_ACIJO</name>
<accession>A0A239RQZ8</accession>
<dbReference type="EMBL" id="JAOCDR010000068">
    <property type="protein sequence ID" value="MDH0657575.1"/>
    <property type="molecule type" value="Genomic_DNA"/>
</dbReference>
<reference evidence="1" key="2">
    <citation type="submission" date="2022-09" db="EMBL/GenBank/DDBJ databases">
        <title>Intensive care unit water sources are persistently colonized with multi-drug resistant bacteria and are the site of extensive horizontal gene transfer of antibiotic resistance genes.</title>
        <authorList>
            <person name="Diorio-Toth L."/>
        </authorList>
    </citation>
    <scope>NUCLEOTIDE SEQUENCE</scope>
    <source>
        <strain evidence="2">GD03851</strain>
        <strain evidence="1">GD04065</strain>
    </source>
</reference>
<gene>
    <name evidence="3" type="ORF">DI542_00130</name>
    <name evidence="2" type="ORF">N5D11_15910</name>
    <name evidence="1" type="ORF">N7566_05255</name>
</gene>
<protein>
    <submittedName>
        <fullName evidence="3">Uncharacterized protein</fullName>
    </submittedName>
</protein>
<dbReference type="Proteomes" id="UP001157887">
    <property type="component" value="Unassembled WGS sequence"/>
</dbReference>
<comment type="caution">
    <text evidence="3">The sequence shown here is derived from an EMBL/GenBank/DDBJ whole genome shotgun (WGS) entry which is preliminary data.</text>
</comment>
<proteinExistence type="predicted"/>
<evidence type="ECO:0000313" key="4">
    <source>
        <dbReference type="Proteomes" id="UP000249282"/>
    </source>
</evidence>
<organism evidence="3 4">
    <name type="scientific">Acinetobacter johnsonii</name>
    <dbReference type="NCBI Taxonomy" id="40214"/>
    <lineage>
        <taxon>Bacteria</taxon>
        <taxon>Pseudomonadati</taxon>
        <taxon>Pseudomonadota</taxon>
        <taxon>Gammaproteobacteria</taxon>
        <taxon>Moraxellales</taxon>
        <taxon>Moraxellaceae</taxon>
        <taxon>Acinetobacter</taxon>
    </lineage>
</organism>
<evidence type="ECO:0000313" key="3">
    <source>
        <dbReference type="EMBL" id="PZQ93865.1"/>
    </source>
</evidence>
<dbReference type="RefSeq" id="WP_010326836.1">
    <property type="nucleotide sequence ID" value="NZ_CANMLB010000006.1"/>
</dbReference>
<evidence type="ECO:0000313" key="1">
    <source>
        <dbReference type="EMBL" id="MDG9786403.1"/>
    </source>
</evidence>
<dbReference type="Proteomes" id="UP000249282">
    <property type="component" value="Unassembled WGS sequence"/>
</dbReference>
<dbReference type="Proteomes" id="UP001161099">
    <property type="component" value="Unassembled WGS sequence"/>
</dbReference>
<evidence type="ECO:0000313" key="2">
    <source>
        <dbReference type="EMBL" id="MDH0657575.1"/>
    </source>
</evidence>